<evidence type="ECO:0000256" key="2">
    <source>
        <dbReference type="ARBA" id="ARBA00022734"/>
    </source>
</evidence>
<dbReference type="RefSeq" id="XP_028285527.1">
    <property type="nucleotide sequence ID" value="XM_028429726.1"/>
</dbReference>
<accession>A0A6P7KAP2</accession>
<evidence type="ECO:0000313" key="4">
    <source>
        <dbReference type="Proteomes" id="UP000515145"/>
    </source>
</evidence>
<dbReference type="InterPro" id="IPR036404">
    <property type="entry name" value="Jacalin-like_lectin_dom_sf"/>
</dbReference>
<protein>
    <submittedName>
        <fullName evidence="5">Zymogen granule membrane protein 16-like</fullName>
    </submittedName>
</protein>
<dbReference type="AlphaFoldDB" id="A0A6P7KAP2"/>
<dbReference type="PANTHER" id="PTHR33589">
    <property type="entry name" value="OS11G0524900 PROTEIN"/>
    <property type="match status" value="1"/>
</dbReference>
<feature type="domain" description="Jacalin-type lectin" evidence="3">
    <location>
        <begin position="52"/>
        <end position="185"/>
    </location>
</feature>
<dbReference type="OrthoDB" id="2415936at2759"/>
<dbReference type="SUPFAM" id="SSF51101">
    <property type="entry name" value="Mannose-binding lectins"/>
    <property type="match status" value="1"/>
</dbReference>
<dbReference type="InterPro" id="IPR052321">
    <property type="entry name" value="PolyBind_ProtTraffic"/>
</dbReference>
<sequence>MQLETRLRDEQHTVEPHFSIIFSIKNSDRMHHAVFFAAFVACAFADSKPQFYSFSPSVGSGYGTSYSITGEGRITGIRIWEAYYNFIYGIQLRYGAIWSPVVGSQSGEVIEMQLFDDEAIVQISGKYAHYIQSLVFVTNTGRSLRAGQEAGYSFNMYATHKKAELRFISGRVQGALTALEAHWAVLD</sequence>
<keyword evidence="2" id="KW-0430">Lectin</keyword>
<dbReference type="Pfam" id="PF01419">
    <property type="entry name" value="Jacalin"/>
    <property type="match status" value="1"/>
</dbReference>
<reference evidence="5" key="1">
    <citation type="submission" date="2025-08" db="UniProtKB">
        <authorList>
            <consortium name="RefSeq"/>
        </authorList>
    </citation>
    <scope>IDENTIFICATION</scope>
</reference>
<keyword evidence="4" id="KW-1185">Reference proteome</keyword>
<dbReference type="InterPro" id="IPR001229">
    <property type="entry name" value="Jacalin-like_lectin_dom"/>
</dbReference>
<dbReference type="InParanoid" id="A0A6P7KAP2"/>
<gene>
    <name evidence="5" type="primary">LOC114451151</name>
</gene>
<dbReference type="GeneID" id="114451151"/>
<dbReference type="PROSITE" id="PS51752">
    <property type="entry name" value="JACALIN_LECTIN"/>
    <property type="match status" value="1"/>
</dbReference>
<dbReference type="SMART" id="SM00915">
    <property type="entry name" value="Jacalin"/>
    <property type="match status" value="1"/>
</dbReference>
<dbReference type="GO" id="GO:0030246">
    <property type="term" value="F:carbohydrate binding"/>
    <property type="evidence" value="ECO:0007669"/>
    <property type="project" value="UniProtKB-KW"/>
</dbReference>
<organism evidence="4 5">
    <name type="scientific">Parambassis ranga</name>
    <name type="common">Indian glassy fish</name>
    <dbReference type="NCBI Taxonomy" id="210632"/>
    <lineage>
        <taxon>Eukaryota</taxon>
        <taxon>Metazoa</taxon>
        <taxon>Chordata</taxon>
        <taxon>Craniata</taxon>
        <taxon>Vertebrata</taxon>
        <taxon>Euteleostomi</taxon>
        <taxon>Actinopterygii</taxon>
        <taxon>Neopterygii</taxon>
        <taxon>Teleostei</taxon>
        <taxon>Neoteleostei</taxon>
        <taxon>Acanthomorphata</taxon>
        <taxon>Ovalentaria</taxon>
        <taxon>Ambassidae</taxon>
        <taxon>Parambassis</taxon>
    </lineage>
</organism>
<keyword evidence="1" id="KW-0732">Signal</keyword>
<proteinExistence type="predicted"/>
<evidence type="ECO:0000256" key="1">
    <source>
        <dbReference type="ARBA" id="ARBA00022729"/>
    </source>
</evidence>
<dbReference type="Proteomes" id="UP000515145">
    <property type="component" value="Chromosome 2"/>
</dbReference>
<dbReference type="PANTHER" id="PTHR33589:SF3">
    <property type="entry name" value="ZYMOGEN GRANULE MEMBRANE PROTEIN 16-LIKE"/>
    <property type="match status" value="1"/>
</dbReference>
<evidence type="ECO:0000259" key="3">
    <source>
        <dbReference type="PROSITE" id="PS51752"/>
    </source>
</evidence>
<dbReference type="Gene3D" id="2.100.10.30">
    <property type="entry name" value="Jacalin-like lectin domain"/>
    <property type="match status" value="1"/>
</dbReference>
<evidence type="ECO:0000313" key="5">
    <source>
        <dbReference type="RefSeq" id="XP_028285527.1"/>
    </source>
</evidence>
<name>A0A6P7KAP2_9TELE</name>